<name>A0ACB8S0B1_9AGAM</name>
<sequence>MYIEMGIKGKIRELNEDLRIAHGDLERKGDAGTLLKAMVQQSTGAQITLQAQKSWLQAQIGVLQSPCEFFEDTVTKLRLDLEATSRDGGGRTRDIIHQLPTAPLQLRARRATRQQCRVGEWRRKMVPKSKPVFVSSLRAPAARTRAHLAAQSSPLSQAMSLPHGKVHREGSEDKSNELVISIAAPSSSLAVLQAFALPSERRHHRPSIGIASPVLTSASLRPRRIPSTHVTIPSTASTQDVQSAAAASCALSQSTRAESETARPNMSRPSISPLKAPSARPQTRRNAAGRNTVRSATSCTQSNTALRAPLKRVQMNSRVMHRRSRNNRKCDPHTE</sequence>
<dbReference type="EMBL" id="MU275872">
    <property type="protein sequence ID" value="KAI0049552.1"/>
    <property type="molecule type" value="Genomic_DNA"/>
</dbReference>
<keyword evidence="2" id="KW-1185">Reference proteome</keyword>
<accession>A0ACB8S0B1</accession>
<comment type="caution">
    <text evidence="1">The sequence shown here is derived from an EMBL/GenBank/DDBJ whole genome shotgun (WGS) entry which is preliminary data.</text>
</comment>
<protein>
    <submittedName>
        <fullName evidence="1">Uncharacterized protein</fullName>
    </submittedName>
</protein>
<gene>
    <name evidence="1" type="ORF">FA95DRAFT_1594523</name>
</gene>
<evidence type="ECO:0000313" key="1">
    <source>
        <dbReference type="EMBL" id="KAI0049552.1"/>
    </source>
</evidence>
<evidence type="ECO:0000313" key="2">
    <source>
        <dbReference type="Proteomes" id="UP000814033"/>
    </source>
</evidence>
<dbReference type="Proteomes" id="UP000814033">
    <property type="component" value="Unassembled WGS sequence"/>
</dbReference>
<proteinExistence type="predicted"/>
<reference evidence="1" key="1">
    <citation type="submission" date="2021-02" db="EMBL/GenBank/DDBJ databases">
        <authorList>
            <consortium name="DOE Joint Genome Institute"/>
            <person name="Ahrendt S."/>
            <person name="Looney B.P."/>
            <person name="Miyauchi S."/>
            <person name="Morin E."/>
            <person name="Drula E."/>
            <person name="Courty P.E."/>
            <person name="Chicoki N."/>
            <person name="Fauchery L."/>
            <person name="Kohler A."/>
            <person name="Kuo A."/>
            <person name="Labutti K."/>
            <person name="Pangilinan J."/>
            <person name="Lipzen A."/>
            <person name="Riley R."/>
            <person name="Andreopoulos W."/>
            <person name="He G."/>
            <person name="Johnson J."/>
            <person name="Barry K.W."/>
            <person name="Grigoriev I.V."/>
            <person name="Nagy L."/>
            <person name="Hibbett D."/>
            <person name="Henrissat B."/>
            <person name="Matheny P.B."/>
            <person name="Labbe J."/>
            <person name="Martin F."/>
        </authorList>
    </citation>
    <scope>NUCLEOTIDE SEQUENCE</scope>
    <source>
        <strain evidence="1">FP105234-sp</strain>
    </source>
</reference>
<organism evidence="1 2">
    <name type="scientific">Auriscalpium vulgare</name>
    <dbReference type="NCBI Taxonomy" id="40419"/>
    <lineage>
        <taxon>Eukaryota</taxon>
        <taxon>Fungi</taxon>
        <taxon>Dikarya</taxon>
        <taxon>Basidiomycota</taxon>
        <taxon>Agaricomycotina</taxon>
        <taxon>Agaricomycetes</taxon>
        <taxon>Russulales</taxon>
        <taxon>Auriscalpiaceae</taxon>
        <taxon>Auriscalpium</taxon>
    </lineage>
</organism>
<reference evidence="1" key="2">
    <citation type="journal article" date="2022" name="New Phytol.">
        <title>Evolutionary transition to the ectomycorrhizal habit in the genomes of a hyperdiverse lineage of mushroom-forming fungi.</title>
        <authorList>
            <person name="Looney B."/>
            <person name="Miyauchi S."/>
            <person name="Morin E."/>
            <person name="Drula E."/>
            <person name="Courty P.E."/>
            <person name="Kohler A."/>
            <person name="Kuo A."/>
            <person name="LaButti K."/>
            <person name="Pangilinan J."/>
            <person name="Lipzen A."/>
            <person name="Riley R."/>
            <person name="Andreopoulos W."/>
            <person name="He G."/>
            <person name="Johnson J."/>
            <person name="Nolan M."/>
            <person name="Tritt A."/>
            <person name="Barry K.W."/>
            <person name="Grigoriev I.V."/>
            <person name="Nagy L.G."/>
            <person name="Hibbett D."/>
            <person name="Henrissat B."/>
            <person name="Matheny P.B."/>
            <person name="Labbe J."/>
            <person name="Martin F.M."/>
        </authorList>
    </citation>
    <scope>NUCLEOTIDE SEQUENCE</scope>
    <source>
        <strain evidence="1">FP105234-sp</strain>
    </source>
</reference>